<name>A0ABM6Y1E8_9PROT</name>
<organism evidence="2 3">
    <name type="scientific">Thalassospira indica</name>
    <dbReference type="NCBI Taxonomy" id="1891279"/>
    <lineage>
        <taxon>Bacteria</taxon>
        <taxon>Pseudomonadati</taxon>
        <taxon>Pseudomonadota</taxon>
        <taxon>Alphaproteobacteria</taxon>
        <taxon>Rhodospirillales</taxon>
        <taxon>Thalassospiraceae</taxon>
        <taxon>Thalassospira</taxon>
    </lineage>
</organism>
<sequence length="633" mass="65588">MSDARAAKCSADGGLLFVGKTADSARSVWLSGTSAGAFRLDAQGATKDTWTESRRGLHLTLSDVVSTGNGGTHHLYDNSGGGCLLDSQNQKGGVNLPPIGDLFPDFVMPELPGQVTPPIATLPPTGIMPSLPPGVAPPVAILPPDLPGGGTGITPPIGTLPPEGVMPTVPGAVTPPIGVLPPDGGTGITPPIGTLPPEGVMPTVPGGVTPPIGTLPPEGVTPTVPGAVTPPIGTLPPEGVMPTLPGGVTPPIGVLPPDGGTGITPPIGVLPPGGGGTDVTPVTPTAPGGVSETVANAQLRKGGAEFLPEDTCAVLDRDGQFYRTDQGLVFTAPCALVRQGGYTGVTVASITGQSDVPLTPGREFFEEPLWNFWSEARGIYANDRRHSLDTTAFSGSFLFGVDREIAEDTVAGVSASFESSSSEGFNNNLETSAYGMSVGPYIAHRLSPEWAIEGSLGYMALHNNLDVLVLEGEYFSHQLSGAAALNGQYRYDNWTFRPRFGISYAETFVEDYDLSGAIAGNPVTVNVGSDHFGYGEAEISGEASKLLFLSEDLIGMPYGELGMQYGFVRPNDGEILSGNLTYQDTSPITGTLRAGMRFVYDDSIFFDVGAGYLSIGQNGLDIWEAKARVSFAF</sequence>
<dbReference type="Proteomes" id="UP000256971">
    <property type="component" value="Chromosome"/>
</dbReference>
<proteinExistence type="predicted"/>
<dbReference type="Pfam" id="PF03797">
    <property type="entry name" value="Autotransporter"/>
    <property type="match status" value="1"/>
</dbReference>
<evidence type="ECO:0000313" key="2">
    <source>
        <dbReference type="EMBL" id="AXO15754.1"/>
    </source>
</evidence>
<dbReference type="InterPro" id="IPR005546">
    <property type="entry name" value="Autotransporte_beta"/>
</dbReference>
<dbReference type="SUPFAM" id="SSF103515">
    <property type="entry name" value="Autotransporter"/>
    <property type="match status" value="1"/>
</dbReference>
<dbReference type="SMART" id="SM00869">
    <property type="entry name" value="Autotransporter"/>
    <property type="match status" value="1"/>
</dbReference>
<dbReference type="EMBL" id="CP031555">
    <property type="protein sequence ID" value="AXO15754.1"/>
    <property type="molecule type" value="Genomic_DNA"/>
</dbReference>
<accession>A0ABM6Y1E8</accession>
<feature type="domain" description="Autotransporter" evidence="1">
    <location>
        <begin position="365"/>
        <end position="633"/>
    </location>
</feature>
<gene>
    <name evidence="2" type="ORF">DY252_17155</name>
</gene>
<evidence type="ECO:0000259" key="1">
    <source>
        <dbReference type="PROSITE" id="PS51208"/>
    </source>
</evidence>
<dbReference type="InterPro" id="IPR036709">
    <property type="entry name" value="Autotransporte_beta_dom_sf"/>
</dbReference>
<evidence type="ECO:0000313" key="3">
    <source>
        <dbReference type="Proteomes" id="UP000256971"/>
    </source>
</evidence>
<reference evidence="2 3" key="1">
    <citation type="submission" date="2018-08" db="EMBL/GenBank/DDBJ databases">
        <title>Complete genome sequence of type strain Thalassospira indica MCCC 1A01103T, isolated from isolated from deep seawater of the Indian Ocean.</title>
        <authorList>
            <person name="Liu Y."/>
        </authorList>
    </citation>
    <scope>NUCLEOTIDE SEQUENCE [LARGE SCALE GENOMIC DNA]</scope>
    <source>
        <strain evidence="2 3">PB8BT</strain>
    </source>
</reference>
<keyword evidence="3" id="KW-1185">Reference proteome</keyword>
<dbReference type="PROSITE" id="PS51208">
    <property type="entry name" value="AUTOTRANSPORTER"/>
    <property type="match status" value="1"/>
</dbReference>
<protein>
    <submittedName>
        <fullName evidence="2">Autotransporter domain-containing protein</fullName>
    </submittedName>
</protein>
<dbReference type="Gene3D" id="2.40.128.130">
    <property type="entry name" value="Autotransporter beta-domain"/>
    <property type="match status" value="1"/>
</dbReference>